<dbReference type="EMBL" id="JBIYSL010000001">
    <property type="protein sequence ID" value="MFK0521910.1"/>
    <property type="molecule type" value="Genomic_DNA"/>
</dbReference>
<dbReference type="GO" id="GO:0003677">
    <property type="term" value="F:DNA binding"/>
    <property type="evidence" value="ECO:0007669"/>
    <property type="project" value="UniProtKB-KW"/>
</dbReference>
<dbReference type="Proteomes" id="UP001618531">
    <property type="component" value="Unassembled WGS sequence"/>
</dbReference>
<dbReference type="PROSITE" id="PS50932">
    <property type="entry name" value="HTH_LACI_2"/>
    <property type="match status" value="1"/>
</dbReference>
<dbReference type="SUPFAM" id="SSF53822">
    <property type="entry name" value="Periplasmic binding protein-like I"/>
    <property type="match status" value="1"/>
</dbReference>
<sequence length="343" mass="37719">MITIYDIAKKANVSAMTVSKVINQTGRISTATRERVQQVIDELGYIPNSNARSLVLQRTQMLSLLITDITNPFYTTLARGAEDAANARGYRLLFGNSDEDYNKEKNYVETILSTRVDGVLFAPAGDRSLDHLQQLHERNIPFVILDRTVPGITSDVIAGDSRQGALLLIRYLTELGHRRIALVNGSSEVSTARLREEGYAEGLREAGVKVDPKLVLRTGYRDFSDEAGMEQLLTQPDKPTAIFAANNMLAIGVIRLLRKRGLRVPEDISVVCFDDLDLASAFDPFLTVAAQPAYDFGAKGMHMLIDRIEGTAPTDPQMVILPSELRIRASATTLIGQSKPLGS</sequence>
<keyword evidence="1" id="KW-0678">Repressor</keyword>
<evidence type="ECO:0000256" key="1">
    <source>
        <dbReference type="ARBA" id="ARBA00022491"/>
    </source>
</evidence>
<accession>A0ABW8HQH2</accession>
<proteinExistence type="predicted"/>
<evidence type="ECO:0000256" key="4">
    <source>
        <dbReference type="ARBA" id="ARBA00023163"/>
    </source>
</evidence>
<dbReference type="PROSITE" id="PS00356">
    <property type="entry name" value="HTH_LACI_1"/>
    <property type="match status" value="1"/>
</dbReference>
<dbReference type="SMART" id="SM00354">
    <property type="entry name" value="HTH_LACI"/>
    <property type="match status" value="1"/>
</dbReference>
<evidence type="ECO:0000313" key="6">
    <source>
        <dbReference type="EMBL" id="MFK0521910.1"/>
    </source>
</evidence>
<dbReference type="InterPro" id="IPR000843">
    <property type="entry name" value="HTH_LacI"/>
</dbReference>
<dbReference type="Gene3D" id="1.10.260.40">
    <property type="entry name" value="lambda repressor-like DNA-binding domains"/>
    <property type="match status" value="1"/>
</dbReference>
<dbReference type="Pfam" id="PF13377">
    <property type="entry name" value="Peripla_BP_3"/>
    <property type="match status" value="1"/>
</dbReference>
<name>A0ABW8HQH2_9BACL</name>
<comment type="caution">
    <text evidence="6">The sequence shown here is derived from an EMBL/GenBank/DDBJ whole genome shotgun (WGS) entry which is preliminary data.</text>
</comment>
<feature type="domain" description="HTH lacI-type" evidence="5">
    <location>
        <begin position="2"/>
        <end position="56"/>
    </location>
</feature>
<keyword evidence="4" id="KW-0804">Transcription</keyword>
<dbReference type="SUPFAM" id="SSF47413">
    <property type="entry name" value="lambda repressor-like DNA-binding domains"/>
    <property type="match status" value="1"/>
</dbReference>
<keyword evidence="2" id="KW-0805">Transcription regulation</keyword>
<protein>
    <submittedName>
        <fullName evidence="6">LacI family DNA-binding transcriptional regulator</fullName>
    </submittedName>
</protein>
<dbReference type="InterPro" id="IPR028082">
    <property type="entry name" value="Peripla_BP_I"/>
</dbReference>
<evidence type="ECO:0000256" key="2">
    <source>
        <dbReference type="ARBA" id="ARBA00023015"/>
    </source>
</evidence>
<keyword evidence="3 6" id="KW-0238">DNA-binding</keyword>
<dbReference type="RefSeq" id="WP_402872607.1">
    <property type="nucleotide sequence ID" value="NZ_JBIYSL010000001.1"/>
</dbReference>
<evidence type="ECO:0000313" key="7">
    <source>
        <dbReference type="Proteomes" id="UP001618531"/>
    </source>
</evidence>
<reference evidence="6 7" key="1">
    <citation type="submission" date="2024-11" db="EMBL/GenBank/DDBJ databases">
        <title>Identification and Characterization of a Novel Fosfomycin Bacillithiol Transferase FosB8 in Paenibacillus illinoisensis.</title>
        <authorList>
            <person name="Lu W."/>
        </authorList>
    </citation>
    <scope>NUCLEOTIDE SEQUENCE [LARGE SCALE GENOMIC DNA]</scope>
    <source>
        <strain evidence="6 7">WP77</strain>
    </source>
</reference>
<dbReference type="Pfam" id="PF00356">
    <property type="entry name" value="LacI"/>
    <property type="match status" value="1"/>
</dbReference>
<dbReference type="Gene3D" id="3.40.50.2300">
    <property type="match status" value="2"/>
</dbReference>
<evidence type="ECO:0000256" key="3">
    <source>
        <dbReference type="ARBA" id="ARBA00023125"/>
    </source>
</evidence>
<dbReference type="InterPro" id="IPR046335">
    <property type="entry name" value="LacI/GalR-like_sensor"/>
</dbReference>
<evidence type="ECO:0000259" key="5">
    <source>
        <dbReference type="PROSITE" id="PS50932"/>
    </source>
</evidence>
<dbReference type="PANTHER" id="PTHR30146">
    <property type="entry name" value="LACI-RELATED TRANSCRIPTIONAL REPRESSOR"/>
    <property type="match status" value="1"/>
</dbReference>
<dbReference type="PRINTS" id="PR00036">
    <property type="entry name" value="HTHLACI"/>
</dbReference>
<dbReference type="PANTHER" id="PTHR30146:SF148">
    <property type="entry name" value="HTH-TYPE TRANSCRIPTIONAL REPRESSOR PURR-RELATED"/>
    <property type="match status" value="1"/>
</dbReference>
<keyword evidence="7" id="KW-1185">Reference proteome</keyword>
<dbReference type="CDD" id="cd01392">
    <property type="entry name" value="HTH_LacI"/>
    <property type="match status" value="1"/>
</dbReference>
<organism evidence="6 7">
    <name type="scientific">Paenibacillus illinoisensis</name>
    <dbReference type="NCBI Taxonomy" id="59845"/>
    <lineage>
        <taxon>Bacteria</taxon>
        <taxon>Bacillati</taxon>
        <taxon>Bacillota</taxon>
        <taxon>Bacilli</taxon>
        <taxon>Bacillales</taxon>
        <taxon>Paenibacillaceae</taxon>
        <taxon>Paenibacillus</taxon>
    </lineage>
</organism>
<dbReference type="InterPro" id="IPR010982">
    <property type="entry name" value="Lambda_DNA-bd_dom_sf"/>
</dbReference>
<gene>
    <name evidence="6" type="ORF">ACINKY_06810</name>
</gene>